<keyword evidence="3 4" id="KW-0413">Isomerase</keyword>
<comment type="caution">
    <text evidence="4">Lacks conserved residue(s) required for the propagation of feature annotation.</text>
</comment>
<feature type="binding site" evidence="4 6">
    <location>
        <position position="104"/>
    </location>
    <ligand>
        <name>substrate</name>
    </ligand>
</feature>
<dbReference type="InterPro" id="IPR020103">
    <property type="entry name" value="PsdUridine_synth_cat_dom_sf"/>
</dbReference>
<dbReference type="EMBL" id="CADCVT010000129">
    <property type="protein sequence ID" value="CAA9490289.1"/>
    <property type="molecule type" value="Genomic_DNA"/>
</dbReference>
<comment type="similarity">
    <text evidence="1 4 7">Belongs to the tRNA pseudouridine synthase TruA family.</text>
</comment>
<protein>
    <recommendedName>
        <fullName evidence="4">tRNA pseudouridine synthase A</fullName>
        <ecNumber evidence="4">5.4.99.12</ecNumber>
    </recommendedName>
    <alternativeName>
        <fullName evidence="4">tRNA pseudouridine(38-40) synthase</fullName>
    </alternativeName>
    <alternativeName>
        <fullName evidence="4">tRNA pseudouridylate synthase I</fullName>
    </alternativeName>
    <alternativeName>
        <fullName evidence="4">tRNA-uridine isomerase I</fullName>
    </alternativeName>
</protein>
<dbReference type="SUPFAM" id="SSF55120">
    <property type="entry name" value="Pseudouridine synthase"/>
    <property type="match status" value="1"/>
</dbReference>
<comment type="function">
    <text evidence="4">Formation of pseudouridine at positions 38, 39 and 40 in the anticodon stem and loop of transfer RNAs.</text>
</comment>
<keyword evidence="2 4" id="KW-0819">tRNA processing</keyword>
<dbReference type="NCBIfam" id="TIGR00071">
    <property type="entry name" value="hisT_truA"/>
    <property type="match status" value="1"/>
</dbReference>
<evidence type="ECO:0000256" key="5">
    <source>
        <dbReference type="PIRSR" id="PIRSR001430-1"/>
    </source>
</evidence>
<proteinExistence type="inferred from homology"/>
<evidence type="ECO:0000256" key="7">
    <source>
        <dbReference type="RuleBase" id="RU003792"/>
    </source>
</evidence>
<dbReference type="PIRSF" id="PIRSF001430">
    <property type="entry name" value="tRNA_psdUrid_synth"/>
    <property type="match status" value="1"/>
</dbReference>
<gene>
    <name evidence="4" type="primary">truA</name>
    <name evidence="9" type="ORF">AVDCRST_MAG85-1187</name>
</gene>
<evidence type="ECO:0000256" key="6">
    <source>
        <dbReference type="PIRSR" id="PIRSR001430-2"/>
    </source>
</evidence>
<organism evidence="9">
    <name type="scientific">uncultured Solirubrobacteraceae bacterium</name>
    <dbReference type="NCBI Taxonomy" id="1162706"/>
    <lineage>
        <taxon>Bacteria</taxon>
        <taxon>Bacillati</taxon>
        <taxon>Actinomycetota</taxon>
        <taxon>Thermoleophilia</taxon>
        <taxon>Solirubrobacterales</taxon>
        <taxon>Solirubrobacteraceae</taxon>
        <taxon>environmental samples</taxon>
    </lineage>
</organism>
<sequence length="244" mass="27103">MTTRLDIEYDGGDFFGWAIQPGHRTVQGELERALGTILSRPVTLTVAGRTDRGVHAWGQVASYEGRTPTLDALNGLTPRDLVVTAATPARDGFDARGDARSRTYCFRLLNRRTPSAFERGRALHWPRRLDRDALRACAALLPGTHDFTAFTPTETDHVRFERNVLSAEWRDFGGMLEFWITADSFMRHMNRVIVGTMLQVAGGRRSLESFAGLLEGRPRADAGPTAPPHGLHFVRVDYADAPAE</sequence>
<evidence type="ECO:0000256" key="2">
    <source>
        <dbReference type="ARBA" id="ARBA00022694"/>
    </source>
</evidence>
<dbReference type="CDD" id="cd02570">
    <property type="entry name" value="PseudoU_synth_EcTruA"/>
    <property type="match status" value="1"/>
</dbReference>
<dbReference type="InterPro" id="IPR020097">
    <property type="entry name" value="PsdUridine_synth_TruA_a/b_dom"/>
</dbReference>
<evidence type="ECO:0000313" key="9">
    <source>
        <dbReference type="EMBL" id="CAA9490289.1"/>
    </source>
</evidence>
<evidence type="ECO:0000259" key="8">
    <source>
        <dbReference type="Pfam" id="PF01416"/>
    </source>
</evidence>
<accession>A0A6J4S5R1</accession>
<comment type="catalytic activity">
    <reaction evidence="4 7">
        <text>uridine(38/39/40) in tRNA = pseudouridine(38/39/40) in tRNA</text>
        <dbReference type="Rhea" id="RHEA:22376"/>
        <dbReference type="Rhea" id="RHEA-COMP:10085"/>
        <dbReference type="Rhea" id="RHEA-COMP:10087"/>
        <dbReference type="ChEBI" id="CHEBI:65314"/>
        <dbReference type="ChEBI" id="CHEBI:65315"/>
        <dbReference type="EC" id="5.4.99.12"/>
    </reaction>
</comment>
<name>A0A6J4S5R1_9ACTN</name>
<dbReference type="GO" id="GO:0031119">
    <property type="term" value="P:tRNA pseudouridine synthesis"/>
    <property type="evidence" value="ECO:0007669"/>
    <property type="project" value="UniProtKB-UniRule"/>
</dbReference>
<dbReference type="Gene3D" id="3.30.70.660">
    <property type="entry name" value="Pseudouridine synthase I, catalytic domain, C-terminal subdomain"/>
    <property type="match status" value="1"/>
</dbReference>
<dbReference type="PANTHER" id="PTHR11142">
    <property type="entry name" value="PSEUDOURIDYLATE SYNTHASE"/>
    <property type="match status" value="1"/>
</dbReference>
<dbReference type="GO" id="GO:0003723">
    <property type="term" value="F:RNA binding"/>
    <property type="evidence" value="ECO:0007669"/>
    <property type="project" value="InterPro"/>
</dbReference>
<feature type="active site" description="Nucleophile" evidence="4 5">
    <location>
        <position position="51"/>
    </location>
</feature>
<dbReference type="PANTHER" id="PTHR11142:SF0">
    <property type="entry name" value="TRNA PSEUDOURIDINE SYNTHASE-LIKE 1"/>
    <property type="match status" value="1"/>
</dbReference>
<evidence type="ECO:0000256" key="3">
    <source>
        <dbReference type="ARBA" id="ARBA00023235"/>
    </source>
</evidence>
<dbReference type="Pfam" id="PF01416">
    <property type="entry name" value="PseudoU_synth_1"/>
    <property type="match status" value="1"/>
</dbReference>
<evidence type="ECO:0000256" key="4">
    <source>
        <dbReference type="HAMAP-Rule" id="MF_00171"/>
    </source>
</evidence>
<dbReference type="EC" id="5.4.99.12" evidence="4"/>
<reference evidence="9" key="1">
    <citation type="submission" date="2020-02" db="EMBL/GenBank/DDBJ databases">
        <authorList>
            <person name="Meier V. D."/>
        </authorList>
    </citation>
    <scope>NUCLEOTIDE SEQUENCE</scope>
    <source>
        <strain evidence="9">AVDCRST_MAG85</strain>
    </source>
</reference>
<evidence type="ECO:0000256" key="1">
    <source>
        <dbReference type="ARBA" id="ARBA00009375"/>
    </source>
</evidence>
<dbReference type="InterPro" id="IPR020095">
    <property type="entry name" value="PsdUridine_synth_TruA_C"/>
</dbReference>
<dbReference type="InterPro" id="IPR020094">
    <property type="entry name" value="TruA/RsuA/RluB/E/F_N"/>
</dbReference>
<comment type="subunit">
    <text evidence="4">Homodimer.</text>
</comment>
<dbReference type="AlphaFoldDB" id="A0A6J4S5R1"/>
<dbReference type="Gene3D" id="3.30.70.580">
    <property type="entry name" value="Pseudouridine synthase I, catalytic domain, N-terminal subdomain"/>
    <property type="match status" value="1"/>
</dbReference>
<dbReference type="HAMAP" id="MF_00171">
    <property type="entry name" value="TruA"/>
    <property type="match status" value="1"/>
</dbReference>
<dbReference type="InterPro" id="IPR001406">
    <property type="entry name" value="PsdUridine_synth_TruA"/>
</dbReference>
<feature type="domain" description="Pseudouridine synthase I TruA alpha/beta" evidence="8">
    <location>
        <begin position="138"/>
        <end position="238"/>
    </location>
</feature>
<dbReference type="GO" id="GO:0160147">
    <property type="term" value="F:tRNA pseudouridine(38-40) synthase activity"/>
    <property type="evidence" value="ECO:0007669"/>
    <property type="project" value="UniProtKB-EC"/>
</dbReference>